<dbReference type="AlphaFoldDB" id="A0A816HHU9"/>
<protein>
    <submittedName>
        <fullName evidence="1">Uncharacterized protein</fullName>
    </submittedName>
</protein>
<feature type="non-terminal residue" evidence="1">
    <location>
        <position position="1"/>
    </location>
</feature>
<reference evidence="1" key="1">
    <citation type="submission" date="2021-02" db="EMBL/GenBank/DDBJ databases">
        <authorList>
            <person name="Nowell W R."/>
        </authorList>
    </citation>
    <scope>NUCLEOTIDE SEQUENCE</scope>
</reference>
<sequence>KFWLNATQITWCDVPKQLQIIANALCQFYDFSPCNRLPCEFIYSSTKTLVDIKCPKYGNVWRNKPNDTLEEFQCKRGYSLDLFNIDERNQSYPSIIADPFTPISNDFYVKVLHNRYRSCNSMWGIQFNFESLSYYPWSGDRQKTKLFDVTFGYDRSVYDFVPPPWLMNYIDGIDQTSKRLSLEQVMNNKKSVNSLQRKELFWTNEQSNAKMNNSSHIQSPILWMN</sequence>
<gene>
    <name evidence="1" type="ORF">XAT740_LOCUS62895</name>
</gene>
<keyword evidence="2" id="KW-1185">Reference proteome</keyword>
<organism evidence="1 2">
    <name type="scientific">Adineta ricciae</name>
    <name type="common">Rotifer</name>
    <dbReference type="NCBI Taxonomy" id="249248"/>
    <lineage>
        <taxon>Eukaryota</taxon>
        <taxon>Metazoa</taxon>
        <taxon>Spiralia</taxon>
        <taxon>Gnathifera</taxon>
        <taxon>Rotifera</taxon>
        <taxon>Eurotatoria</taxon>
        <taxon>Bdelloidea</taxon>
        <taxon>Adinetida</taxon>
        <taxon>Adinetidae</taxon>
        <taxon>Adineta</taxon>
    </lineage>
</organism>
<comment type="caution">
    <text evidence="1">The sequence shown here is derived from an EMBL/GenBank/DDBJ whole genome shotgun (WGS) entry which is preliminary data.</text>
</comment>
<feature type="non-terminal residue" evidence="1">
    <location>
        <position position="225"/>
    </location>
</feature>
<evidence type="ECO:0000313" key="1">
    <source>
        <dbReference type="EMBL" id="CAF1688527.1"/>
    </source>
</evidence>
<proteinExistence type="predicted"/>
<evidence type="ECO:0000313" key="2">
    <source>
        <dbReference type="Proteomes" id="UP000663828"/>
    </source>
</evidence>
<dbReference type="Proteomes" id="UP000663828">
    <property type="component" value="Unassembled WGS sequence"/>
</dbReference>
<name>A0A816HHU9_ADIRI</name>
<dbReference type="EMBL" id="CAJNOR010018401">
    <property type="protein sequence ID" value="CAF1688527.1"/>
    <property type="molecule type" value="Genomic_DNA"/>
</dbReference>
<accession>A0A816HHU9</accession>